<proteinExistence type="predicted"/>
<name>A0A391NMR0_9EUKA</name>
<evidence type="ECO:0000313" key="2">
    <source>
        <dbReference type="EMBL" id="GCA63104.1"/>
    </source>
</evidence>
<sequence length="79" mass="8591">RATCDYEPKSVCANILPTKMEVYSSYLSANLSVLVALLAVVTLCLTLTSMLVMGVTKVAKRKRSWNDAGRVAQELSIVV</sequence>
<protein>
    <submittedName>
        <fullName evidence="2">Uncharacterized protein</fullName>
    </submittedName>
</protein>
<accession>A0A391NMR0</accession>
<evidence type="ECO:0000256" key="1">
    <source>
        <dbReference type="SAM" id="Phobius"/>
    </source>
</evidence>
<dbReference type="AlphaFoldDB" id="A0A391NMR0"/>
<keyword evidence="1" id="KW-1133">Transmembrane helix</keyword>
<keyword evidence="1" id="KW-0472">Membrane</keyword>
<comment type="caution">
    <text evidence="2">The sequence shown here is derived from an EMBL/GenBank/DDBJ whole genome shotgun (WGS) entry which is preliminary data.</text>
</comment>
<dbReference type="EMBL" id="BDIP01002319">
    <property type="protein sequence ID" value="GCA63104.1"/>
    <property type="molecule type" value="Genomic_DNA"/>
</dbReference>
<dbReference type="Proteomes" id="UP000265618">
    <property type="component" value="Unassembled WGS sequence"/>
</dbReference>
<organism evidence="2 3">
    <name type="scientific">Kipferlia bialata</name>
    <dbReference type="NCBI Taxonomy" id="797122"/>
    <lineage>
        <taxon>Eukaryota</taxon>
        <taxon>Metamonada</taxon>
        <taxon>Carpediemonas-like organisms</taxon>
        <taxon>Kipferlia</taxon>
    </lineage>
</organism>
<evidence type="ECO:0000313" key="3">
    <source>
        <dbReference type="Proteomes" id="UP000265618"/>
    </source>
</evidence>
<gene>
    <name evidence="2" type="ORF">KIPB_007893</name>
</gene>
<feature type="non-terminal residue" evidence="2">
    <location>
        <position position="1"/>
    </location>
</feature>
<keyword evidence="1" id="KW-0812">Transmembrane</keyword>
<reference evidence="2 3" key="1">
    <citation type="journal article" date="2018" name="PLoS ONE">
        <title>The draft genome of Kipferlia bialata reveals reductive genome evolution in fornicate parasites.</title>
        <authorList>
            <person name="Tanifuji G."/>
            <person name="Takabayashi S."/>
            <person name="Kume K."/>
            <person name="Takagi M."/>
            <person name="Nakayama T."/>
            <person name="Kamikawa R."/>
            <person name="Inagaki Y."/>
            <person name="Hashimoto T."/>
        </authorList>
    </citation>
    <scope>NUCLEOTIDE SEQUENCE [LARGE SCALE GENOMIC DNA]</scope>
    <source>
        <strain evidence="2">NY0173</strain>
    </source>
</reference>
<feature type="transmembrane region" description="Helical" evidence="1">
    <location>
        <begin position="31"/>
        <end position="55"/>
    </location>
</feature>
<keyword evidence="3" id="KW-1185">Reference proteome</keyword>